<evidence type="ECO:0000313" key="2">
    <source>
        <dbReference type="Proteomes" id="UP000381093"/>
    </source>
</evidence>
<dbReference type="Proteomes" id="UP000381093">
    <property type="component" value="Unassembled WGS sequence"/>
</dbReference>
<dbReference type="AlphaFoldDB" id="A0A5E7CEZ8"/>
<dbReference type="InterPro" id="IPR029465">
    <property type="entry name" value="ATPgrasp_TupA"/>
</dbReference>
<dbReference type="Pfam" id="PF14305">
    <property type="entry name" value="ATPgrasp_TupA"/>
    <property type="match status" value="1"/>
</dbReference>
<proteinExistence type="predicted"/>
<dbReference type="RefSeq" id="WP_150765095.1">
    <property type="nucleotide sequence ID" value="NZ_CABVHW010000008.1"/>
</dbReference>
<protein>
    <submittedName>
        <fullName evidence="1">Uncharacterized protein</fullName>
    </submittedName>
</protein>
<name>A0A5E7CEZ8_PSEFL</name>
<accession>A0A5E7CEZ8</accession>
<dbReference type="EMBL" id="CABVHW010000008">
    <property type="protein sequence ID" value="VVO03347.1"/>
    <property type="molecule type" value="Genomic_DNA"/>
</dbReference>
<reference evidence="1 2" key="1">
    <citation type="submission" date="2019-09" db="EMBL/GenBank/DDBJ databases">
        <authorList>
            <person name="Chandra G."/>
            <person name="Truman W A."/>
        </authorList>
    </citation>
    <scope>NUCLEOTIDE SEQUENCE [LARGE SCALE GENOMIC DNA]</scope>
    <source>
        <strain evidence="1">PS710</strain>
    </source>
</reference>
<evidence type="ECO:0000313" key="1">
    <source>
        <dbReference type="EMBL" id="VVO03347.1"/>
    </source>
</evidence>
<dbReference type="SUPFAM" id="SSF56059">
    <property type="entry name" value="Glutathione synthetase ATP-binding domain-like"/>
    <property type="match status" value="1"/>
</dbReference>
<gene>
    <name evidence="1" type="ORF">PS710_02846</name>
</gene>
<organism evidence="1 2">
    <name type="scientific">Pseudomonas fluorescens</name>
    <dbReference type="NCBI Taxonomy" id="294"/>
    <lineage>
        <taxon>Bacteria</taxon>
        <taxon>Pseudomonadati</taxon>
        <taxon>Pseudomonadota</taxon>
        <taxon>Gammaproteobacteria</taxon>
        <taxon>Pseudomonadales</taxon>
        <taxon>Pseudomonadaceae</taxon>
        <taxon>Pseudomonas</taxon>
    </lineage>
</organism>
<sequence length="297" mass="34890">MFYTSARRIERFFRSLMPDRIFYQYQHFKFHKKFCNFKNPKSFSEKIYHRMRYPLPVFSMLADKVLVRDHIARVVGEQYLVPVYFSCRTITTSTFDKLPNTFVMKANHSAGQVKIITDKSKEDIGELAKLANDWLLSDFSSVAREKHYKDIKPQIIFEHALLTHGHPPADYKFNVFNEDGASKPYVFIQYMQDRFGAITQDLFLEDWTTAPFVRSGQKPSNINTDKPQVLNEMLYIAKKLSEDFGYMRVDFYLHEGRIYIGELTLTPAAGGYKFDPFEYDVILGKKFCWPEQVSCCK</sequence>